<proteinExistence type="predicted"/>
<keyword evidence="1" id="KW-1133">Transmembrane helix</keyword>
<feature type="transmembrane region" description="Helical" evidence="1">
    <location>
        <begin position="117"/>
        <end position="137"/>
    </location>
</feature>
<protein>
    <recommendedName>
        <fullName evidence="4">ATP synthase protein I</fullName>
    </recommendedName>
</protein>
<evidence type="ECO:0000256" key="1">
    <source>
        <dbReference type="SAM" id="Phobius"/>
    </source>
</evidence>
<feature type="transmembrane region" description="Helical" evidence="1">
    <location>
        <begin position="52"/>
        <end position="76"/>
    </location>
</feature>
<keyword evidence="1" id="KW-0812">Transmembrane</keyword>
<evidence type="ECO:0000313" key="3">
    <source>
        <dbReference type="Proteomes" id="UP000502508"/>
    </source>
</evidence>
<reference evidence="2 3" key="1">
    <citation type="submission" date="2020-03" db="EMBL/GenBank/DDBJ databases">
        <title>Whole genome shotgun sequence of Phytohabitans flavus NBRC 107702.</title>
        <authorList>
            <person name="Komaki H."/>
            <person name="Tamura T."/>
        </authorList>
    </citation>
    <scope>NUCLEOTIDE SEQUENCE [LARGE SCALE GENOMIC DNA]</scope>
    <source>
        <strain evidence="2 3">NBRC 107702</strain>
    </source>
</reference>
<keyword evidence="1" id="KW-0472">Membrane</keyword>
<evidence type="ECO:0008006" key="4">
    <source>
        <dbReference type="Google" id="ProtNLM"/>
    </source>
</evidence>
<accession>A0A6F8Y0J0</accession>
<dbReference type="AlphaFoldDB" id="A0A6F8Y0J0"/>
<dbReference type="Proteomes" id="UP000502508">
    <property type="component" value="Chromosome"/>
</dbReference>
<name>A0A6F8Y0J0_9ACTN</name>
<keyword evidence="3" id="KW-1185">Reference proteome</keyword>
<dbReference type="RefSeq" id="WP_232071989.1">
    <property type="nucleotide sequence ID" value="NZ_AP022870.1"/>
</dbReference>
<feature type="transmembrane region" description="Helical" evidence="1">
    <location>
        <begin position="28"/>
        <end position="46"/>
    </location>
</feature>
<dbReference type="EMBL" id="AP022870">
    <property type="protein sequence ID" value="BCB79488.1"/>
    <property type="molecule type" value="Genomic_DNA"/>
</dbReference>
<sequence>MTAGEAMTAPAPAAGDDEPWRVRHLPTLLVTSAVVIVVGAVVGGLTQGGAGAVGAAVGVALPSASFTLSTVVLAWADKQNPRLVLPFGVGLYVMKYSLLAAAMILIGTSEWPGLVPFGWGVAAGIVAWTGVHIWWLVRVWPRWRDRTIDRRTAVE</sequence>
<evidence type="ECO:0000313" key="2">
    <source>
        <dbReference type="EMBL" id="BCB79488.1"/>
    </source>
</evidence>
<feature type="transmembrane region" description="Helical" evidence="1">
    <location>
        <begin position="83"/>
        <end position="105"/>
    </location>
</feature>
<organism evidence="2 3">
    <name type="scientific">Phytohabitans flavus</name>
    <dbReference type="NCBI Taxonomy" id="1076124"/>
    <lineage>
        <taxon>Bacteria</taxon>
        <taxon>Bacillati</taxon>
        <taxon>Actinomycetota</taxon>
        <taxon>Actinomycetes</taxon>
        <taxon>Micromonosporales</taxon>
        <taxon>Micromonosporaceae</taxon>
    </lineage>
</organism>
<dbReference type="KEGG" id="pfla:Pflav_058980"/>
<gene>
    <name evidence="2" type="ORF">Pflav_058980</name>
</gene>
<reference evidence="2 3" key="2">
    <citation type="submission" date="2020-03" db="EMBL/GenBank/DDBJ databases">
        <authorList>
            <person name="Ichikawa N."/>
            <person name="Kimura A."/>
            <person name="Kitahashi Y."/>
            <person name="Uohara A."/>
        </authorList>
    </citation>
    <scope>NUCLEOTIDE SEQUENCE [LARGE SCALE GENOMIC DNA]</scope>
    <source>
        <strain evidence="2 3">NBRC 107702</strain>
    </source>
</reference>